<dbReference type="InterPro" id="IPR027417">
    <property type="entry name" value="P-loop_NTPase"/>
</dbReference>
<dbReference type="RefSeq" id="WP_033687758.1">
    <property type="nucleotide sequence ID" value="NZ_JYGQ01000001.1"/>
</dbReference>
<dbReference type="EMBL" id="JYGQ01000001">
    <property type="protein sequence ID" value="KJQ73383.1"/>
    <property type="molecule type" value="Genomic_DNA"/>
</dbReference>
<dbReference type="PATRIC" id="fig|28037.213.peg.964"/>
<feature type="domain" description="IstB-like ATP-binding" evidence="1">
    <location>
        <begin position="84"/>
        <end position="253"/>
    </location>
</feature>
<organism evidence="2 3">
    <name type="scientific">Streptococcus mitis</name>
    <dbReference type="NCBI Taxonomy" id="28037"/>
    <lineage>
        <taxon>Bacteria</taxon>
        <taxon>Bacillati</taxon>
        <taxon>Bacillota</taxon>
        <taxon>Bacilli</taxon>
        <taxon>Lactobacillales</taxon>
        <taxon>Streptococcaceae</taxon>
        <taxon>Streptococcus</taxon>
        <taxon>Streptococcus mitis group</taxon>
    </lineage>
</organism>
<dbReference type="Gene3D" id="3.40.50.300">
    <property type="entry name" value="P-loop containing nucleotide triphosphate hydrolases"/>
    <property type="match status" value="1"/>
</dbReference>
<dbReference type="CDD" id="cd00009">
    <property type="entry name" value="AAA"/>
    <property type="match status" value="1"/>
</dbReference>
<dbReference type="PANTHER" id="PTHR30050">
    <property type="entry name" value="CHROMOSOMAL REPLICATION INITIATOR PROTEIN DNAA"/>
    <property type="match status" value="1"/>
</dbReference>
<comment type="caution">
    <text evidence="2">The sequence shown here is derived from an EMBL/GenBank/DDBJ whole genome shotgun (WGS) entry which is preliminary data.</text>
</comment>
<dbReference type="SUPFAM" id="SSF52540">
    <property type="entry name" value="P-loop containing nucleoside triphosphate hydrolases"/>
    <property type="match status" value="1"/>
</dbReference>
<dbReference type="PANTHER" id="PTHR30050:SF4">
    <property type="entry name" value="ATP-BINDING PROTEIN RV3427C IN INSERTION SEQUENCE-RELATED"/>
    <property type="match status" value="1"/>
</dbReference>
<evidence type="ECO:0000259" key="1">
    <source>
        <dbReference type="Pfam" id="PF01695"/>
    </source>
</evidence>
<protein>
    <submittedName>
        <fullName evidence="2">DNA replication protein DnaC</fullName>
    </submittedName>
</protein>
<evidence type="ECO:0000313" key="2">
    <source>
        <dbReference type="EMBL" id="KJQ73383.1"/>
    </source>
</evidence>
<accession>A0A081PMB4</accession>
<dbReference type="Pfam" id="PF01695">
    <property type="entry name" value="IstB_IS21"/>
    <property type="match status" value="1"/>
</dbReference>
<dbReference type="InterPro" id="IPR002611">
    <property type="entry name" value="IstB_ATP-bd"/>
</dbReference>
<dbReference type="AlphaFoldDB" id="A0A081PMB4"/>
<evidence type="ECO:0000313" key="3">
    <source>
        <dbReference type="Proteomes" id="UP000033415"/>
    </source>
</evidence>
<dbReference type="Proteomes" id="UP000033415">
    <property type="component" value="Unassembled WGS sequence"/>
</dbReference>
<gene>
    <name evidence="2" type="primary">dnaC_1</name>
    <name evidence="2" type="ORF">TZ91_00991</name>
</gene>
<proteinExistence type="predicted"/>
<dbReference type="GO" id="GO:0006260">
    <property type="term" value="P:DNA replication"/>
    <property type="evidence" value="ECO:0007669"/>
    <property type="project" value="TreeGrafter"/>
</dbReference>
<reference evidence="2 3" key="1">
    <citation type="submission" date="2015-02" db="EMBL/GenBank/DDBJ databases">
        <title>Evolution of amylase-binding proteins of oral streptococcal species.</title>
        <authorList>
            <person name="Haase E.M."/>
        </authorList>
    </citation>
    <scope>NUCLEOTIDE SEQUENCE [LARGE SCALE GENOMIC DNA]</scope>
    <source>
        <strain evidence="2 3">SK137</strain>
    </source>
</reference>
<name>A0A081PMB4_STRMT</name>
<sequence length="273" mass="31406">MKQFKQFKTRTVLDDVCEIHGCHLWSVKIPVKGKVEEVSQCPECEKENIRRFEKQLNMESEVKSKLSDTYEVFARDSIVSSKLASKSLHDYEIQVDIDENAMNFVKRLERYYAKGETGNAIITGPSGVGKSHLTYGLARFLNEQFKSYDEPKSVLFVSVVTLFDKIRESFEFDNGFSEAKMVKLLSEVDFLFLDDLGKESRKADTKRNEWAHQILFKILDNRTNTIINTNLSSEEIKELYSDDFGNGALSSRIFEGATGKCFVYPSGMKDRRY</sequence>
<dbReference type="GO" id="GO:0005524">
    <property type="term" value="F:ATP binding"/>
    <property type="evidence" value="ECO:0007669"/>
    <property type="project" value="InterPro"/>
</dbReference>